<keyword evidence="2" id="KW-1185">Reference proteome</keyword>
<dbReference type="AlphaFoldDB" id="A0AAD3SEJ0"/>
<evidence type="ECO:0000313" key="2">
    <source>
        <dbReference type="Proteomes" id="UP001279734"/>
    </source>
</evidence>
<proteinExistence type="predicted"/>
<gene>
    <name evidence="1" type="ORF">Nepgr_011122</name>
</gene>
<organism evidence="1 2">
    <name type="scientific">Nepenthes gracilis</name>
    <name type="common">Slender pitcher plant</name>
    <dbReference type="NCBI Taxonomy" id="150966"/>
    <lineage>
        <taxon>Eukaryota</taxon>
        <taxon>Viridiplantae</taxon>
        <taxon>Streptophyta</taxon>
        <taxon>Embryophyta</taxon>
        <taxon>Tracheophyta</taxon>
        <taxon>Spermatophyta</taxon>
        <taxon>Magnoliopsida</taxon>
        <taxon>eudicotyledons</taxon>
        <taxon>Gunneridae</taxon>
        <taxon>Pentapetalae</taxon>
        <taxon>Caryophyllales</taxon>
        <taxon>Nepenthaceae</taxon>
        <taxon>Nepenthes</taxon>
    </lineage>
</organism>
<sequence length="108" mass="11920">MPSVGVRKKSQHKRVTPSLVHPSFRIPLASFLTFSDGKFRAVGSPFLPHPHSSSLSLSEFPYILSEAWQSGPNFRGRRVSSGSAGEAIVLRFGFGICKVKMVYYYGEA</sequence>
<reference evidence="1" key="1">
    <citation type="submission" date="2023-05" db="EMBL/GenBank/DDBJ databases">
        <title>Nepenthes gracilis genome sequencing.</title>
        <authorList>
            <person name="Fukushima K."/>
        </authorList>
    </citation>
    <scope>NUCLEOTIDE SEQUENCE</scope>
    <source>
        <strain evidence="1">SING2019-196</strain>
    </source>
</reference>
<evidence type="ECO:0000313" key="1">
    <source>
        <dbReference type="EMBL" id="GMH09281.1"/>
    </source>
</evidence>
<protein>
    <submittedName>
        <fullName evidence="1">Uncharacterized protein</fullName>
    </submittedName>
</protein>
<accession>A0AAD3SEJ0</accession>
<comment type="caution">
    <text evidence="1">The sequence shown here is derived from an EMBL/GenBank/DDBJ whole genome shotgun (WGS) entry which is preliminary data.</text>
</comment>
<dbReference type="Proteomes" id="UP001279734">
    <property type="component" value="Unassembled WGS sequence"/>
</dbReference>
<name>A0AAD3SEJ0_NEPGR</name>
<dbReference type="EMBL" id="BSYO01000009">
    <property type="protein sequence ID" value="GMH09281.1"/>
    <property type="molecule type" value="Genomic_DNA"/>
</dbReference>